<comment type="similarity">
    <text evidence="1 4">Belongs to the glycosyl hydrolase 5 (cellulase A) family.</text>
</comment>
<evidence type="ECO:0000256" key="3">
    <source>
        <dbReference type="ARBA" id="ARBA00023295"/>
    </source>
</evidence>
<dbReference type="AlphaFoldDB" id="A0AA38RGK4"/>
<feature type="signal peptide" evidence="5">
    <location>
        <begin position="1"/>
        <end position="16"/>
    </location>
</feature>
<dbReference type="InterPro" id="IPR017853">
    <property type="entry name" value="GH"/>
</dbReference>
<dbReference type="Gene3D" id="3.20.20.80">
    <property type="entry name" value="Glycosidases"/>
    <property type="match status" value="1"/>
</dbReference>
<keyword evidence="2 4" id="KW-0378">Hydrolase</keyword>
<proteinExistence type="inferred from homology"/>
<dbReference type="PANTHER" id="PTHR31263">
    <property type="entry name" value="CELLULASE FAMILY PROTEIN (AFU_ORTHOLOGUE AFUA_5G14560)"/>
    <property type="match status" value="1"/>
</dbReference>
<dbReference type="PANTHER" id="PTHR31263:SF0">
    <property type="entry name" value="CELLULASE FAMILY PROTEIN (AFU_ORTHOLOGUE AFUA_5G14560)"/>
    <property type="match status" value="1"/>
</dbReference>
<evidence type="ECO:0000259" key="6">
    <source>
        <dbReference type="Pfam" id="PF00150"/>
    </source>
</evidence>
<dbReference type="Pfam" id="PF00150">
    <property type="entry name" value="Cellulase"/>
    <property type="match status" value="1"/>
</dbReference>
<feature type="chain" id="PRO_5041466463" evidence="5">
    <location>
        <begin position="17"/>
        <end position="414"/>
    </location>
</feature>
<dbReference type="InterPro" id="IPR001547">
    <property type="entry name" value="Glyco_hydro_5"/>
</dbReference>
<dbReference type="Proteomes" id="UP001174694">
    <property type="component" value="Unassembled WGS sequence"/>
</dbReference>
<evidence type="ECO:0000256" key="2">
    <source>
        <dbReference type="ARBA" id="ARBA00022801"/>
    </source>
</evidence>
<sequence>MVKLLAPLLALSGVCAAVPCTSWPNGPFTTSGRYILNASGKNVTYAGANWPGAADVMIPEGLQFQSVASIVSKLKSIGMNAIRLTYAIEMIDQIYENGGEDIPVKTAFTNALGTENGTNVFNEVLEKNPDFSADITRLQVFDAVATECAKQHIYVHLDNHISKGMWCCNTEDGNSWWGDTYFSVANWTRGLAYMADHGKAWPNLMSMALRNEPREPQNNATLDSQTYNWEYWYTYVKLGTAAIHAANQDVLVFLSGLNFDTYLTPVVQGTALTPGNGTFSWTDFPGLSNKLVLELHNYATTATSCSSLQSSLYSDGFQALTSAAANVFPVMLTEFGFSMDATTWQGVYASCLASYLPAQKAGWFIWVLAGSYYIREGTQDYDESWGLLTHDWSTWRSPSYVNGALIGMVNGTLA</sequence>
<dbReference type="GO" id="GO:0000272">
    <property type="term" value="P:polysaccharide catabolic process"/>
    <property type="evidence" value="ECO:0007669"/>
    <property type="project" value="InterPro"/>
</dbReference>
<name>A0AA38RGK4_9PEZI</name>
<evidence type="ECO:0000313" key="7">
    <source>
        <dbReference type="EMBL" id="KAJ9145367.1"/>
    </source>
</evidence>
<reference evidence="7" key="1">
    <citation type="submission" date="2022-07" db="EMBL/GenBank/DDBJ databases">
        <title>Fungi with potential for degradation of polypropylene.</title>
        <authorList>
            <person name="Gostincar C."/>
        </authorList>
    </citation>
    <scope>NUCLEOTIDE SEQUENCE</scope>
    <source>
        <strain evidence="7">EXF-13308</strain>
    </source>
</reference>
<evidence type="ECO:0000256" key="1">
    <source>
        <dbReference type="ARBA" id="ARBA00005641"/>
    </source>
</evidence>
<accession>A0AA38RGK4</accession>
<dbReference type="EMBL" id="JANBVO010000014">
    <property type="protein sequence ID" value="KAJ9145367.1"/>
    <property type="molecule type" value="Genomic_DNA"/>
</dbReference>
<dbReference type="GO" id="GO:0004553">
    <property type="term" value="F:hydrolase activity, hydrolyzing O-glycosyl compounds"/>
    <property type="evidence" value="ECO:0007669"/>
    <property type="project" value="InterPro"/>
</dbReference>
<evidence type="ECO:0000313" key="8">
    <source>
        <dbReference type="Proteomes" id="UP001174694"/>
    </source>
</evidence>
<keyword evidence="5" id="KW-0732">Signal</keyword>
<keyword evidence="3 4" id="KW-0326">Glycosidase</keyword>
<gene>
    <name evidence="7" type="ORF">NKR23_g5249</name>
</gene>
<feature type="domain" description="Glycoside hydrolase family 5" evidence="6">
    <location>
        <begin position="38"/>
        <end position="368"/>
    </location>
</feature>
<comment type="caution">
    <text evidence="7">The sequence shown here is derived from an EMBL/GenBank/DDBJ whole genome shotgun (WGS) entry which is preliminary data.</text>
</comment>
<keyword evidence="8" id="KW-1185">Reference proteome</keyword>
<organism evidence="7 8">
    <name type="scientific">Pleurostoma richardsiae</name>
    <dbReference type="NCBI Taxonomy" id="41990"/>
    <lineage>
        <taxon>Eukaryota</taxon>
        <taxon>Fungi</taxon>
        <taxon>Dikarya</taxon>
        <taxon>Ascomycota</taxon>
        <taxon>Pezizomycotina</taxon>
        <taxon>Sordariomycetes</taxon>
        <taxon>Sordariomycetidae</taxon>
        <taxon>Calosphaeriales</taxon>
        <taxon>Pleurostomataceae</taxon>
        <taxon>Pleurostoma</taxon>
    </lineage>
</organism>
<protein>
    <submittedName>
        <fullName evidence="7">Glycoside hydrolase</fullName>
    </submittedName>
</protein>
<dbReference type="SUPFAM" id="SSF51445">
    <property type="entry name" value="(Trans)glycosidases"/>
    <property type="match status" value="1"/>
</dbReference>
<evidence type="ECO:0000256" key="4">
    <source>
        <dbReference type="RuleBase" id="RU361153"/>
    </source>
</evidence>
<evidence type="ECO:0000256" key="5">
    <source>
        <dbReference type="SAM" id="SignalP"/>
    </source>
</evidence>